<keyword evidence="2" id="KW-1185">Reference proteome</keyword>
<name>A0A8H6SBX1_9AGAR</name>
<comment type="caution">
    <text evidence="1">The sequence shown here is derived from an EMBL/GenBank/DDBJ whole genome shotgun (WGS) entry which is preliminary data.</text>
</comment>
<dbReference type="EMBL" id="JACAZF010000009">
    <property type="protein sequence ID" value="KAF7295497.1"/>
    <property type="molecule type" value="Genomic_DNA"/>
</dbReference>
<dbReference type="RefSeq" id="XP_037216860.1">
    <property type="nucleotide sequence ID" value="XM_037367466.1"/>
</dbReference>
<protein>
    <submittedName>
        <fullName evidence="1">Uncharacterized protein</fullName>
    </submittedName>
</protein>
<gene>
    <name evidence="1" type="ORF">MIND_01089600</name>
</gene>
<sequence>MLQLSFAVCAELPSRWKEQGSGSSSALAAGRSCHCSRRHLICSPEPQLSKSSSSVLLFDALYWGVNLGAFKLVVLLLPGGLVDGARFGLQAVLTVWTFHRLLLVPNEFDLPRGTTGPRNCSRLRALAFLLFLRRAGEVLAFPPVWASLRVGDGYLLVWWAVGWRDLVLLVSCTWSPSCIGCLYRSSAGLERAARLKRSFACPAGTTGHEIARVCSTSVCTLLLLLLHDIDVFYSFLWFFGPAGGVWATIQVGDKSLVVWWAEAARELRESFDRLYLSSAGTEHAARLKRVRGMTGPRNGFHLAP</sequence>
<dbReference type="GeneID" id="59349982"/>
<reference evidence="1" key="1">
    <citation type="submission" date="2020-05" db="EMBL/GenBank/DDBJ databases">
        <title>Mycena genomes resolve the evolution of fungal bioluminescence.</title>
        <authorList>
            <person name="Tsai I.J."/>
        </authorList>
    </citation>
    <scope>NUCLEOTIDE SEQUENCE</scope>
    <source>
        <strain evidence="1">171206Taipei</strain>
    </source>
</reference>
<dbReference type="AlphaFoldDB" id="A0A8H6SBX1"/>
<accession>A0A8H6SBX1</accession>
<evidence type="ECO:0000313" key="1">
    <source>
        <dbReference type="EMBL" id="KAF7295497.1"/>
    </source>
</evidence>
<evidence type="ECO:0000313" key="2">
    <source>
        <dbReference type="Proteomes" id="UP000636479"/>
    </source>
</evidence>
<organism evidence="1 2">
    <name type="scientific">Mycena indigotica</name>
    <dbReference type="NCBI Taxonomy" id="2126181"/>
    <lineage>
        <taxon>Eukaryota</taxon>
        <taxon>Fungi</taxon>
        <taxon>Dikarya</taxon>
        <taxon>Basidiomycota</taxon>
        <taxon>Agaricomycotina</taxon>
        <taxon>Agaricomycetes</taxon>
        <taxon>Agaricomycetidae</taxon>
        <taxon>Agaricales</taxon>
        <taxon>Marasmiineae</taxon>
        <taxon>Mycenaceae</taxon>
        <taxon>Mycena</taxon>
    </lineage>
</organism>
<proteinExistence type="predicted"/>
<dbReference type="Proteomes" id="UP000636479">
    <property type="component" value="Unassembled WGS sequence"/>
</dbReference>